<keyword evidence="5" id="KW-0378">Hydrolase</keyword>
<dbReference type="SUPFAM" id="SSF116734">
    <property type="entry name" value="DNA methylase specificity domain"/>
    <property type="match status" value="2"/>
</dbReference>
<dbReference type="EC" id="3.1.21.-" evidence="5"/>
<protein>
    <submittedName>
        <fullName evidence="5">Restriction endonuclease subunit S</fullName>
        <ecNumber evidence="5">3.1.21.-</ecNumber>
    </submittedName>
</protein>
<reference evidence="6" key="1">
    <citation type="journal article" date="2019" name="Int. J. Syst. Evol. Microbiol.">
        <title>The Global Catalogue of Microorganisms (GCM) 10K type strain sequencing project: providing services to taxonomists for standard genome sequencing and annotation.</title>
        <authorList>
            <consortium name="The Broad Institute Genomics Platform"/>
            <consortium name="The Broad Institute Genome Sequencing Center for Infectious Disease"/>
            <person name="Wu L."/>
            <person name="Ma J."/>
        </authorList>
    </citation>
    <scope>NUCLEOTIDE SEQUENCE [LARGE SCALE GENOMIC DNA]</scope>
    <source>
        <strain evidence="6">CCUG 63418</strain>
    </source>
</reference>
<evidence type="ECO:0000313" key="5">
    <source>
        <dbReference type="EMBL" id="MFD0750617.1"/>
    </source>
</evidence>
<dbReference type="Gene3D" id="3.90.220.20">
    <property type="entry name" value="DNA methylase specificity domains"/>
    <property type="match status" value="2"/>
</dbReference>
<dbReference type="InterPro" id="IPR000055">
    <property type="entry name" value="Restrct_endonuc_typeI_TRD"/>
</dbReference>
<dbReference type="GO" id="GO:0016787">
    <property type="term" value="F:hydrolase activity"/>
    <property type="evidence" value="ECO:0007669"/>
    <property type="project" value="UniProtKB-KW"/>
</dbReference>
<accession>A0ABW2YW81</accession>
<keyword evidence="2" id="KW-0680">Restriction system</keyword>
<dbReference type="Gene3D" id="1.10.287.1120">
    <property type="entry name" value="Bipartite methylase S protein"/>
    <property type="match status" value="1"/>
</dbReference>
<evidence type="ECO:0000256" key="3">
    <source>
        <dbReference type="ARBA" id="ARBA00023125"/>
    </source>
</evidence>
<feature type="domain" description="Type I restriction modification DNA specificity" evidence="4">
    <location>
        <begin position="212"/>
        <end position="366"/>
    </location>
</feature>
<proteinExistence type="inferred from homology"/>
<evidence type="ECO:0000256" key="2">
    <source>
        <dbReference type="ARBA" id="ARBA00022747"/>
    </source>
</evidence>
<keyword evidence="3" id="KW-0238">DNA-binding</keyword>
<dbReference type="RefSeq" id="WP_377100041.1">
    <property type="nucleotide sequence ID" value="NZ_JBHTHU010000006.1"/>
</dbReference>
<comment type="similarity">
    <text evidence="1">Belongs to the type-I restriction system S methylase family.</text>
</comment>
<dbReference type="Pfam" id="PF01420">
    <property type="entry name" value="Methylase_S"/>
    <property type="match status" value="2"/>
</dbReference>
<organism evidence="5 6">
    <name type="scientific">Mucilaginibacter calamicampi</name>
    <dbReference type="NCBI Taxonomy" id="1302352"/>
    <lineage>
        <taxon>Bacteria</taxon>
        <taxon>Pseudomonadati</taxon>
        <taxon>Bacteroidota</taxon>
        <taxon>Sphingobacteriia</taxon>
        <taxon>Sphingobacteriales</taxon>
        <taxon>Sphingobacteriaceae</taxon>
        <taxon>Mucilaginibacter</taxon>
    </lineage>
</organism>
<dbReference type="Proteomes" id="UP001596958">
    <property type="component" value="Unassembled WGS sequence"/>
</dbReference>
<evidence type="ECO:0000313" key="6">
    <source>
        <dbReference type="Proteomes" id="UP001596958"/>
    </source>
</evidence>
<evidence type="ECO:0000256" key="1">
    <source>
        <dbReference type="ARBA" id="ARBA00010923"/>
    </source>
</evidence>
<dbReference type="PANTHER" id="PTHR30408:SF12">
    <property type="entry name" value="TYPE I RESTRICTION ENZYME MJAVIII SPECIFICITY SUBUNIT"/>
    <property type="match status" value="1"/>
</dbReference>
<dbReference type="GO" id="GO:0004519">
    <property type="term" value="F:endonuclease activity"/>
    <property type="evidence" value="ECO:0007669"/>
    <property type="project" value="UniProtKB-KW"/>
</dbReference>
<keyword evidence="5" id="KW-0255">Endonuclease</keyword>
<keyword evidence="5" id="KW-0540">Nuclease</keyword>
<evidence type="ECO:0000259" key="4">
    <source>
        <dbReference type="Pfam" id="PF01420"/>
    </source>
</evidence>
<feature type="domain" description="Type I restriction modification DNA specificity" evidence="4">
    <location>
        <begin position="41"/>
        <end position="187"/>
    </location>
</feature>
<sequence length="407" mass="46153">MKADIKQTEVGWIPESWDTINLNNNFTLKARIGWQGLTVSEYLKTGDYILVTGTDFKNGYIDWDNVVFVQKQRYVQDANIQLQSGDILVTKDGTIGKVAFISQLPKPATLNSGVFLIRPTQKDICSKYIYYVLMSFYFDNFLAKITAGSTITHLYQKDFIHFNLPFPPLLEQKAIAEVLSNTDKWIESLEVLFQKKRRIKKGIIQELLRPKDGWEVKKLGELFNITAGGDLAKYPRSDNYSGVFKYEVYSNSVFNKGLYCYSSEYNSDENCITVTARGTIGYAVARFEKFLAIGRLLCLKPKIDLDIRFISEFINSKLSFASESTGVPQLTAPQISTYEINLPPLSEQSQIATALSDIDAEIDTISMQLSKAKQIKQGMMQRLLTGQIRLLKHSKSETVKILKRVTA</sequence>
<keyword evidence="6" id="KW-1185">Reference proteome</keyword>
<dbReference type="PANTHER" id="PTHR30408">
    <property type="entry name" value="TYPE-1 RESTRICTION ENZYME ECOKI SPECIFICITY PROTEIN"/>
    <property type="match status" value="1"/>
</dbReference>
<gene>
    <name evidence="5" type="ORF">ACFQZS_10715</name>
</gene>
<comment type="caution">
    <text evidence="5">The sequence shown here is derived from an EMBL/GenBank/DDBJ whole genome shotgun (WGS) entry which is preliminary data.</text>
</comment>
<dbReference type="InterPro" id="IPR044946">
    <property type="entry name" value="Restrct_endonuc_typeI_TRD_sf"/>
</dbReference>
<dbReference type="EMBL" id="JBHTHU010000006">
    <property type="protein sequence ID" value="MFD0750617.1"/>
    <property type="molecule type" value="Genomic_DNA"/>
</dbReference>
<dbReference type="InterPro" id="IPR052021">
    <property type="entry name" value="Type-I_RS_S_subunit"/>
</dbReference>
<name>A0ABW2YW81_9SPHI</name>